<accession>A0A1S4ASS1</accession>
<dbReference type="PANTHER" id="PTHR48451:SF1">
    <property type="entry name" value="DUF4218 DOMAIN-CONTAINING PROTEIN"/>
    <property type="match status" value="1"/>
</dbReference>
<dbReference type="InterPro" id="IPR025452">
    <property type="entry name" value="DUF4218"/>
</dbReference>
<dbReference type="Pfam" id="PF13960">
    <property type="entry name" value="DUF4218"/>
    <property type="match status" value="1"/>
</dbReference>
<dbReference type="KEGG" id="nta:107800980"/>
<reference evidence="2" key="1">
    <citation type="submission" date="2025-08" db="UniProtKB">
        <authorList>
            <consortium name="RefSeq"/>
        </authorList>
    </citation>
    <scope>IDENTIFICATION</scope>
</reference>
<proteinExistence type="predicted"/>
<dbReference type="OrthoDB" id="1703558at2759"/>
<gene>
    <name evidence="2" type="primary">LOC107800980</name>
</gene>
<dbReference type="PANTHER" id="PTHR48451">
    <property type="entry name" value="DUF4218 DOMAIN-CONTAINING PROTEIN"/>
    <property type="match status" value="1"/>
</dbReference>
<evidence type="ECO:0000313" key="2">
    <source>
        <dbReference type="RefSeq" id="XP_016479734.1"/>
    </source>
</evidence>
<dbReference type="STRING" id="4097.A0A1S4ASS1"/>
<name>A0A1S4ASS1_TOBAC</name>
<protein>
    <recommendedName>
        <fullName evidence="1">DUF4218 domain-containing protein</fullName>
    </recommendedName>
</protein>
<feature type="domain" description="DUF4218" evidence="1">
    <location>
        <begin position="39"/>
        <end position="92"/>
    </location>
</feature>
<dbReference type="AlphaFoldDB" id="A0A1S4ASS1"/>
<dbReference type="OMA" id="SICITRC"/>
<evidence type="ECO:0000259" key="1">
    <source>
        <dbReference type="Pfam" id="PF13960"/>
    </source>
</evidence>
<organism evidence="2">
    <name type="scientific">Nicotiana tabacum</name>
    <name type="common">Common tobacco</name>
    <dbReference type="NCBI Taxonomy" id="4097"/>
    <lineage>
        <taxon>Eukaryota</taxon>
        <taxon>Viridiplantae</taxon>
        <taxon>Streptophyta</taxon>
        <taxon>Embryophyta</taxon>
        <taxon>Tracheophyta</taxon>
        <taxon>Spermatophyta</taxon>
        <taxon>Magnoliopsida</taxon>
        <taxon>eudicotyledons</taxon>
        <taxon>Gunneridae</taxon>
        <taxon>Pentapetalae</taxon>
        <taxon>asterids</taxon>
        <taxon>lamiids</taxon>
        <taxon>Solanales</taxon>
        <taxon>Solanaceae</taxon>
        <taxon>Nicotianoideae</taxon>
        <taxon>Nicotianeae</taxon>
        <taxon>Nicotiana</taxon>
    </lineage>
</organism>
<dbReference type="PaxDb" id="4097-A0A1S4ASS1"/>
<sequence>MGTVANSCGPSEKIQLSLVAFPLKVIVNTLAQRNPYWWITSERLLGHFKSLIGNKAQQEGSIAEGYIVEEALTLFSRYFEDIESRVNRPKRVNNGPNLNEASEMSFIFPTQGKPVGGSETFTMTQLEKTQAHRYVLLNCAAVKPFISEFRDYIRRNSRGRRPSAIEVERRVNKEFPDWFPKRIMNPDLANTISTDLEFLAQGPCPDSGRFTAYNINEFKFRTLSREQGSQTQNSGVFLMSDTSCIASNTDRSARLIHTGDREEHDPYIEASQANMVYYVNDETDEGYAEAQALRELPELNSVSICITRCNTTFIN</sequence>
<dbReference type="RefSeq" id="XP_016479734.1">
    <property type="nucleotide sequence ID" value="XM_016624248.1"/>
</dbReference>